<dbReference type="InterPro" id="IPR036128">
    <property type="entry name" value="Plus3-like_sf"/>
</dbReference>
<proteinExistence type="predicted"/>
<keyword evidence="4" id="KW-0539">Nucleus</keyword>
<evidence type="ECO:0000256" key="5">
    <source>
        <dbReference type="SAM" id="MobiDB-lite"/>
    </source>
</evidence>
<name>A0AAV7YSE7_9EUKA</name>
<evidence type="ECO:0000313" key="7">
    <source>
        <dbReference type="EMBL" id="KAJ3431855.1"/>
    </source>
</evidence>
<dbReference type="InterPro" id="IPR004343">
    <property type="entry name" value="Plus-3_dom"/>
</dbReference>
<reference evidence="7" key="1">
    <citation type="submission" date="2022-08" db="EMBL/GenBank/DDBJ databases">
        <title>Novel sulphate-reducing endosymbionts in the free-living metamonad Anaeramoeba.</title>
        <authorList>
            <person name="Jerlstrom-Hultqvist J."/>
            <person name="Cepicka I."/>
            <person name="Gallot-Lavallee L."/>
            <person name="Salas-Leiva D."/>
            <person name="Curtis B.A."/>
            <person name="Zahonova K."/>
            <person name="Pipaliya S."/>
            <person name="Dacks J."/>
            <person name="Roger A.J."/>
        </authorList>
    </citation>
    <scope>NUCLEOTIDE SEQUENCE</scope>
    <source>
        <strain evidence="7">Busselton2</strain>
    </source>
</reference>
<sequence>MNYGYYRKEEDLYQDETDRQYLGSLTQTERERIIYERVLEREKLQDRRKIEKSLGKESTTVIPEITSFENKRKAKSKQYLKTTQDDEDLSKVGYHNLIPTTETVPIHVKKPLIEDDLRIEELKSVRLTRNFLRSLLDEPYFDEVVKGMFIRFSYLQRGGKHVYKIGQIFGVMESNRPYKVDNKITNKRLKVRIGKQESSLRICFVSNQTYSNEEFEKWKQQMKGDRKTLPTKYKLEKYRNKLESAKTHQYTENEINEMIKKKKKDLGNVKRNYGVQILQLKYKQDREKTLGNKQKVKEIQKKIHKLEKKKDEQRSVLQSGSNLDLLEQINQRNYIKNIEEGDQILKKIRLNNENEDEDDLDAFKKIATVPRQISVVEIDYKKEEEKERKKKEEMEKKKKQKQDLKRKRKLNKKTGLNILEQAHDFELDLELDMDSLFNKK</sequence>
<dbReference type="PANTHER" id="PTHR13115:SF8">
    <property type="entry name" value="RNA POLYMERASE-ASSOCIATED PROTEIN RTF1 HOMOLOG"/>
    <property type="match status" value="1"/>
</dbReference>
<dbReference type="PROSITE" id="PS51360">
    <property type="entry name" value="PLUS3"/>
    <property type="match status" value="1"/>
</dbReference>
<feature type="region of interest" description="Disordered" evidence="5">
    <location>
        <begin position="384"/>
        <end position="408"/>
    </location>
</feature>
<accession>A0AAV7YSE7</accession>
<comment type="caution">
    <text evidence="7">The sequence shown here is derived from an EMBL/GenBank/DDBJ whole genome shotgun (WGS) entry which is preliminary data.</text>
</comment>
<dbReference type="SMART" id="SM00719">
    <property type="entry name" value="Plus3"/>
    <property type="match status" value="1"/>
</dbReference>
<evidence type="ECO:0000256" key="2">
    <source>
        <dbReference type="ARBA" id="ARBA00023015"/>
    </source>
</evidence>
<dbReference type="GO" id="GO:1990269">
    <property type="term" value="F:RNA polymerase II C-terminal domain phosphoserine binding"/>
    <property type="evidence" value="ECO:0007669"/>
    <property type="project" value="TreeGrafter"/>
</dbReference>
<evidence type="ECO:0000259" key="6">
    <source>
        <dbReference type="PROSITE" id="PS51360"/>
    </source>
</evidence>
<dbReference type="GO" id="GO:0003677">
    <property type="term" value="F:DNA binding"/>
    <property type="evidence" value="ECO:0007669"/>
    <property type="project" value="InterPro"/>
</dbReference>
<gene>
    <name evidence="7" type="ORF">M0812_20779</name>
</gene>
<dbReference type="PANTHER" id="PTHR13115">
    <property type="entry name" value="RNA POLYMERASE-ASSOCIATED PROTEIN RTF1 HOMOLOG"/>
    <property type="match status" value="1"/>
</dbReference>
<keyword evidence="2" id="KW-0805">Transcription regulation</keyword>
<dbReference type="EMBL" id="JANTQA010000047">
    <property type="protein sequence ID" value="KAJ3431855.1"/>
    <property type="molecule type" value="Genomic_DNA"/>
</dbReference>
<evidence type="ECO:0000256" key="3">
    <source>
        <dbReference type="ARBA" id="ARBA00023163"/>
    </source>
</evidence>
<dbReference type="AlphaFoldDB" id="A0AAV7YSE7"/>
<dbReference type="Proteomes" id="UP001146793">
    <property type="component" value="Unassembled WGS sequence"/>
</dbReference>
<evidence type="ECO:0000313" key="8">
    <source>
        <dbReference type="Proteomes" id="UP001146793"/>
    </source>
</evidence>
<evidence type="ECO:0000256" key="1">
    <source>
        <dbReference type="ARBA" id="ARBA00004123"/>
    </source>
</evidence>
<feature type="domain" description="Plus3" evidence="6">
    <location>
        <begin position="116"/>
        <end position="247"/>
    </location>
</feature>
<dbReference type="SUPFAM" id="SSF159042">
    <property type="entry name" value="Plus3-like"/>
    <property type="match status" value="1"/>
</dbReference>
<organism evidence="7 8">
    <name type="scientific">Anaeramoeba flamelloides</name>
    <dbReference type="NCBI Taxonomy" id="1746091"/>
    <lineage>
        <taxon>Eukaryota</taxon>
        <taxon>Metamonada</taxon>
        <taxon>Anaeramoebidae</taxon>
        <taxon>Anaeramoeba</taxon>
    </lineage>
</organism>
<dbReference type="Gene3D" id="3.90.70.200">
    <property type="entry name" value="Plus-3 domain"/>
    <property type="match status" value="1"/>
</dbReference>
<dbReference type="GO" id="GO:0016593">
    <property type="term" value="C:Cdc73/Paf1 complex"/>
    <property type="evidence" value="ECO:0007669"/>
    <property type="project" value="TreeGrafter"/>
</dbReference>
<feature type="compositionally biased region" description="Basic and acidic residues" evidence="5">
    <location>
        <begin position="384"/>
        <end position="396"/>
    </location>
</feature>
<dbReference type="Pfam" id="PF03126">
    <property type="entry name" value="Plus-3"/>
    <property type="match status" value="1"/>
</dbReference>
<protein>
    <submittedName>
        <fullName evidence="7">RNA polymerase-associated protein rtf1</fullName>
    </submittedName>
</protein>
<evidence type="ECO:0000256" key="4">
    <source>
        <dbReference type="ARBA" id="ARBA00023242"/>
    </source>
</evidence>
<keyword evidence="3" id="KW-0804">Transcription</keyword>
<comment type="subcellular location">
    <subcellularLocation>
        <location evidence="1">Nucleus</location>
    </subcellularLocation>
</comment>
<feature type="compositionally biased region" description="Basic residues" evidence="5">
    <location>
        <begin position="397"/>
        <end position="408"/>
    </location>
</feature>